<dbReference type="Pfam" id="PF00656">
    <property type="entry name" value="Peptidase_C14"/>
    <property type="match status" value="1"/>
</dbReference>
<dbReference type="PRINTS" id="PR00376">
    <property type="entry name" value="IL1BCENZYME"/>
</dbReference>
<accession>A0A0D8Y2N4</accession>
<feature type="domain" description="Caspase family p20" evidence="5">
    <location>
        <begin position="59"/>
        <end position="143"/>
    </location>
</feature>
<dbReference type="PANTHER" id="PTHR47901">
    <property type="entry name" value="CASPASE RECRUITMENT DOMAIN-CONTAINING PROTEIN 18"/>
    <property type="match status" value="1"/>
</dbReference>
<evidence type="ECO:0000256" key="1">
    <source>
        <dbReference type="ARBA" id="ARBA00010134"/>
    </source>
</evidence>
<dbReference type="SUPFAM" id="SSF52129">
    <property type="entry name" value="Caspase-like"/>
    <property type="match status" value="1"/>
</dbReference>
<proteinExistence type="inferred from homology"/>
<name>A0A0D8Y2N4_DICVI</name>
<evidence type="ECO:0000313" key="6">
    <source>
        <dbReference type="EMBL" id="KJH50427.1"/>
    </source>
</evidence>
<dbReference type="PROSITE" id="PS50208">
    <property type="entry name" value="CASPASE_P20"/>
    <property type="match status" value="1"/>
</dbReference>
<evidence type="ECO:0000256" key="4">
    <source>
        <dbReference type="ARBA" id="ARBA00022801"/>
    </source>
</evidence>
<dbReference type="PANTHER" id="PTHR47901:SF8">
    <property type="entry name" value="CASPASE-3"/>
    <property type="match status" value="1"/>
</dbReference>
<sequence>MGSQDRSKLVIFDPCLMSAMKPAGILEDLKVDMIDNNASSQMEMYLKNRDSIYPNFSCPKGLCLIINNENFLSMPRRKGTEIDCVNLKNLFQQLGYNVLIENDLSCKEMLECVRSFANDTRHHLASSTIVVVLTHGERDQLLGESLKIVIRQRNDKLSFYCFD</sequence>
<dbReference type="OrthoDB" id="6114029at2759"/>
<dbReference type="Proteomes" id="UP000053766">
    <property type="component" value="Unassembled WGS sequence"/>
</dbReference>
<dbReference type="STRING" id="29172.A0A0D8Y2N4"/>
<dbReference type="InterPro" id="IPR001309">
    <property type="entry name" value="Pept_C14_p20"/>
</dbReference>
<keyword evidence="2" id="KW-0645">Protease</keyword>
<dbReference type="InterPro" id="IPR016129">
    <property type="entry name" value="Caspase_his_AS"/>
</dbReference>
<dbReference type="PROSITE" id="PS01121">
    <property type="entry name" value="CASPASE_HIS"/>
    <property type="match status" value="1"/>
</dbReference>
<dbReference type="SMART" id="SM00115">
    <property type="entry name" value="CASc"/>
    <property type="match status" value="1"/>
</dbReference>
<dbReference type="AlphaFoldDB" id="A0A0D8Y2N4"/>
<evidence type="ECO:0000313" key="7">
    <source>
        <dbReference type="Proteomes" id="UP000053766"/>
    </source>
</evidence>
<evidence type="ECO:0000256" key="3">
    <source>
        <dbReference type="ARBA" id="ARBA00022703"/>
    </source>
</evidence>
<dbReference type="InterPro" id="IPR002398">
    <property type="entry name" value="Pept_C14"/>
</dbReference>
<evidence type="ECO:0000259" key="5">
    <source>
        <dbReference type="PROSITE" id="PS50208"/>
    </source>
</evidence>
<gene>
    <name evidence="6" type="ORF">DICVIV_03438</name>
</gene>
<keyword evidence="3" id="KW-0053">Apoptosis</keyword>
<comment type="similarity">
    <text evidence="1">Belongs to the peptidase C14A family.</text>
</comment>
<dbReference type="GO" id="GO:0004197">
    <property type="term" value="F:cysteine-type endopeptidase activity"/>
    <property type="evidence" value="ECO:0007669"/>
    <property type="project" value="InterPro"/>
</dbReference>
<evidence type="ECO:0000256" key="2">
    <source>
        <dbReference type="ARBA" id="ARBA00022670"/>
    </source>
</evidence>
<dbReference type="InterPro" id="IPR011600">
    <property type="entry name" value="Pept_C14_caspase"/>
</dbReference>
<dbReference type="InterPro" id="IPR029030">
    <property type="entry name" value="Caspase-like_dom_sf"/>
</dbReference>
<reference evidence="7" key="2">
    <citation type="journal article" date="2016" name="Sci. Rep.">
        <title>Dictyocaulus viviparus genome, variome and transcriptome elucidate lungworm biology and support future intervention.</title>
        <authorList>
            <person name="McNulty S.N."/>
            <person name="Strube C."/>
            <person name="Rosa B.A."/>
            <person name="Martin J.C."/>
            <person name="Tyagi R."/>
            <person name="Choi Y.J."/>
            <person name="Wang Q."/>
            <person name="Hallsworth Pepin K."/>
            <person name="Zhang X."/>
            <person name="Ozersky P."/>
            <person name="Wilson R.K."/>
            <person name="Sternberg P.W."/>
            <person name="Gasser R.B."/>
            <person name="Mitreva M."/>
        </authorList>
    </citation>
    <scope>NUCLEOTIDE SEQUENCE [LARGE SCALE GENOMIC DNA]</scope>
    <source>
        <strain evidence="7">HannoverDv2000</strain>
    </source>
</reference>
<protein>
    <recommendedName>
        <fullName evidence="5">Caspase family p20 domain-containing protein</fullName>
    </recommendedName>
</protein>
<keyword evidence="7" id="KW-1185">Reference proteome</keyword>
<keyword evidence="4" id="KW-0378">Hydrolase</keyword>
<dbReference type="GO" id="GO:0006915">
    <property type="term" value="P:apoptotic process"/>
    <property type="evidence" value="ECO:0007669"/>
    <property type="project" value="UniProtKB-KW"/>
</dbReference>
<reference evidence="6 7" key="1">
    <citation type="submission" date="2013-11" db="EMBL/GenBank/DDBJ databases">
        <title>Draft genome of the bovine lungworm Dictyocaulus viviparus.</title>
        <authorList>
            <person name="Mitreva M."/>
        </authorList>
    </citation>
    <scope>NUCLEOTIDE SEQUENCE [LARGE SCALE GENOMIC DNA]</scope>
    <source>
        <strain evidence="6 7">HannoverDv2000</strain>
    </source>
</reference>
<organism evidence="6 7">
    <name type="scientific">Dictyocaulus viviparus</name>
    <name type="common">Bovine lungworm</name>
    <dbReference type="NCBI Taxonomy" id="29172"/>
    <lineage>
        <taxon>Eukaryota</taxon>
        <taxon>Metazoa</taxon>
        <taxon>Ecdysozoa</taxon>
        <taxon>Nematoda</taxon>
        <taxon>Chromadorea</taxon>
        <taxon>Rhabditida</taxon>
        <taxon>Rhabditina</taxon>
        <taxon>Rhabditomorpha</taxon>
        <taxon>Strongyloidea</taxon>
        <taxon>Metastrongylidae</taxon>
        <taxon>Dictyocaulus</taxon>
    </lineage>
</organism>
<dbReference type="GO" id="GO:0006508">
    <property type="term" value="P:proteolysis"/>
    <property type="evidence" value="ECO:0007669"/>
    <property type="project" value="UniProtKB-KW"/>
</dbReference>
<dbReference type="InterPro" id="IPR015917">
    <property type="entry name" value="Pept_C14A"/>
</dbReference>
<dbReference type="EMBL" id="KN716206">
    <property type="protein sequence ID" value="KJH50427.1"/>
    <property type="molecule type" value="Genomic_DNA"/>
</dbReference>
<dbReference type="Gene3D" id="3.40.50.1460">
    <property type="match status" value="1"/>
</dbReference>